<gene>
    <name evidence="2" type="ORF">DF198_09785</name>
    <name evidence="1" type="ORF">DQL92_10240</name>
</gene>
<dbReference type="EMBL" id="CP031021">
    <property type="protein sequence ID" value="AZA18957.1"/>
    <property type="molecule type" value="Genomic_DNA"/>
</dbReference>
<dbReference type="EMBL" id="CP029252">
    <property type="protein sequence ID" value="AZA24238.1"/>
    <property type="molecule type" value="Genomic_DNA"/>
</dbReference>
<sequence length="191" mass="22261">MANLPDKQGNLASGFPTQTLQQNADRIYNIEQANNVSNIVNYTPARKILSPNEYYNLFIIYGEQYERDSFTIENGRIFEYTNTAISQKFNQFTLEEIDEIMSLPTLFLPEYSDSNQEIKTGFFGKLVDIDKRVGDTKFNFYKEYEVDLNSVVLHQSELKIEDWELSRTHWEIKRANLMNVLEGLTNGNETE</sequence>
<protein>
    <submittedName>
        <fullName evidence="2">Uncharacterized protein</fullName>
    </submittedName>
</protein>
<reference evidence="2" key="1">
    <citation type="submission" date="2018-05" db="EMBL/GenBank/DDBJ databases">
        <authorList>
            <person name="Somerville V."/>
        </authorList>
    </citation>
    <scope>NUCLEOTIDE SEQUENCE</scope>
    <source>
        <strain evidence="2">NWC_1_1</strain>
        <strain evidence="1">NWC_2_1</strain>
    </source>
</reference>
<dbReference type="AlphaFoldDB" id="A0A3G6K5G1"/>
<accession>A0A3G6K5G1</accession>
<name>A0A3G6K5G1_STRTR</name>
<evidence type="ECO:0000313" key="1">
    <source>
        <dbReference type="EMBL" id="AZA18957.1"/>
    </source>
</evidence>
<proteinExistence type="predicted"/>
<evidence type="ECO:0000313" key="2">
    <source>
        <dbReference type="EMBL" id="AZA24238.1"/>
    </source>
</evidence>
<organism evidence="2">
    <name type="scientific">Streptococcus thermophilus</name>
    <dbReference type="NCBI Taxonomy" id="1308"/>
    <lineage>
        <taxon>Bacteria</taxon>
        <taxon>Bacillati</taxon>
        <taxon>Bacillota</taxon>
        <taxon>Bacilli</taxon>
        <taxon>Lactobacillales</taxon>
        <taxon>Streptococcaceae</taxon>
        <taxon>Streptococcus</taxon>
    </lineage>
</organism>